<dbReference type="Pfam" id="PF09903">
    <property type="entry name" value="DUF2130"/>
    <property type="match status" value="1"/>
</dbReference>
<dbReference type="PIRSF" id="PIRSF005850">
    <property type="entry name" value="UCP005850"/>
    <property type="match status" value="1"/>
</dbReference>
<proteinExistence type="predicted"/>
<reference evidence="3" key="1">
    <citation type="journal article" date="2009" name="BMC Bioinformatics">
        <title>The Mycoplasma conjunctivae genome sequencing, annotation and analysis.</title>
        <authorList>
            <person name="Calderon-Copete S.P."/>
            <person name="Wigger G."/>
            <person name="Wunderlin C."/>
            <person name="Schmidheini T."/>
            <person name="Frey J."/>
            <person name="Quail M.A."/>
            <person name="Falquet L."/>
        </authorList>
    </citation>
    <scope>NUCLEOTIDE SEQUENCE [LARGE SCALE GENOMIC DNA]</scope>
    <source>
        <strain evidence="3">ATCC 25834 / NCTC 10147 / HRC/581</strain>
    </source>
</reference>
<dbReference type="InterPro" id="IPR019219">
    <property type="entry name" value="DUF2130"/>
</dbReference>
<dbReference type="HOGENOM" id="CLU_034837_1_0_14"/>
<dbReference type="KEGG" id="mco:MCJ_000990"/>
<evidence type="ECO:0000256" key="1">
    <source>
        <dbReference type="SAM" id="Coils"/>
    </source>
</evidence>
<dbReference type="Proteomes" id="UP000001491">
    <property type="component" value="Chromosome"/>
</dbReference>
<protein>
    <recommendedName>
        <fullName evidence="4">DUF2130 domain-containing protein</fullName>
    </recommendedName>
</protein>
<organism evidence="2 3">
    <name type="scientific">Mesomycoplasma conjunctivae (strain ATCC 25834 / NCTC 10147 / HRC/581)</name>
    <name type="common">Mycoplasma conjunctivae</name>
    <dbReference type="NCBI Taxonomy" id="572263"/>
    <lineage>
        <taxon>Bacteria</taxon>
        <taxon>Bacillati</taxon>
        <taxon>Mycoplasmatota</taxon>
        <taxon>Mycoplasmoidales</taxon>
        <taxon>Metamycoplasmataceae</taxon>
        <taxon>Mesomycoplasma</taxon>
    </lineage>
</organism>
<feature type="coiled-coil region" evidence="1">
    <location>
        <begin position="211"/>
        <end position="238"/>
    </location>
</feature>
<dbReference type="eggNOG" id="COG4487">
    <property type="taxonomic scope" value="Bacteria"/>
</dbReference>
<name>C5J5Q0_MESCH</name>
<gene>
    <name evidence="2" type="ordered locus">MCJ_000990</name>
</gene>
<dbReference type="AlphaFoldDB" id="C5J5Q0"/>
<evidence type="ECO:0000313" key="2">
    <source>
        <dbReference type="EMBL" id="CAT04778.1"/>
    </source>
</evidence>
<sequence>MVKQIKIRLIDSKTLTYELLEDGNKGDRFSIFSEIEEYANAIIQKKKEEWKKEITNDILQNHFEVKELKEKVSKSASHLQRLDTEKNKIEWANKQLINQIKDLKDNQDQTIKKEVELQKLQIESEKTKTISELEKTISLLKEKNTILQSDKEKIANDKKYEIEKIQQEIKNKEQQIQLDNQRKIQEIKDKIQQDNDKKIKESADELAKIKTENYLNQIQELQQKNKEQEEQISRFREKNINSKEIGEELEQWILEKYNHTFPNTGFETSRYMFNFEKDNKVVAGEDGHTKADFIFSIEDKENQKIERIIVEAKTESKFKEGKQKNASFFRTLESNRKKKDAAYAILVTELESKEYFTIEKVAGYEKLYMCRPHFFITLLNILKSLIIKENELLIEIGRAKWDFKESEAIRSEFEDWREKKLIKFANKIREKTEKQQKTIANIITSAQSIEDFLRDLVDKEIANFEKHIGDYKIEKIIKKIDKLND</sequence>
<dbReference type="EMBL" id="FM864216">
    <property type="protein sequence ID" value="CAT04778.1"/>
    <property type="molecule type" value="Genomic_DNA"/>
</dbReference>
<feature type="coiled-coil region" evidence="1">
    <location>
        <begin position="65"/>
        <end position="182"/>
    </location>
</feature>
<evidence type="ECO:0008006" key="4">
    <source>
        <dbReference type="Google" id="ProtNLM"/>
    </source>
</evidence>
<evidence type="ECO:0000313" key="3">
    <source>
        <dbReference type="Proteomes" id="UP000001491"/>
    </source>
</evidence>
<accession>C5J5Q0</accession>
<keyword evidence="3" id="KW-1185">Reference proteome</keyword>
<keyword evidence="1" id="KW-0175">Coiled coil</keyword>